<dbReference type="Proteomes" id="UP000655225">
    <property type="component" value="Unassembled WGS sequence"/>
</dbReference>
<evidence type="ECO:0000313" key="2">
    <source>
        <dbReference type="EMBL" id="KAF8377062.1"/>
    </source>
</evidence>
<dbReference type="OrthoDB" id="1880601at2759"/>
<dbReference type="Pfam" id="PF12796">
    <property type="entry name" value="Ank_2"/>
    <property type="match status" value="1"/>
</dbReference>
<feature type="repeat" description="ANK" evidence="1">
    <location>
        <begin position="159"/>
        <end position="181"/>
    </location>
</feature>
<dbReference type="SMART" id="SM00248">
    <property type="entry name" value="ANK"/>
    <property type="match status" value="4"/>
</dbReference>
<proteinExistence type="predicted"/>
<name>A0A835CY99_TETSI</name>
<gene>
    <name evidence="2" type="ORF">HHK36_030435</name>
</gene>
<keyword evidence="1" id="KW-0040">ANK repeat</keyword>
<sequence length="370" mass="40884">MMLGEMETTKLAKTAIVLAKDNYEIWKDSLRSYLLEEELWDIVNGTESEPNATEAELKTWQMKNAKALHAIRISCCPQIVSQINEIDSAKAVWDHLASTHQPPSAEGILPSLSTGQGIRNNDYTGSLPLFKAVYLGDWVKAKKFIDLHPGVQNEIISSSGETALHIAAISGHVRIVEELVKLMTEKSLELRNEVGATALHLAALSGITKMAEVMVRKNEKLLGIRSNTNIIPVVLASSCGHKHMVRYLYSVTPTEELNPETSTNGVSLLTSAIVADIYGRHICFPFLIISKHSKNSSLILSYYCFIHRCCFGTSTTLPTIGYYCGLQWGLCFVCVGSKILCTTKWKWARILATMDLLMLVPPNSATLSLN</sequence>
<dbReference type="InterPro" id="IPR002110">
    <property type="entry name" value="Ankyrin_rpt"/>
</dbReference>
<reference evidence="2 3" key="1">
    <citation type="submission" date="2020-04" db="EMBL/GenBank/DDBJ databases">
        <title>Plant Genome Project.</title>
        <authorList>
            <person name="Zhang R.-G."/>
        </authorList>
    </citation>
    <scope>NUCLEOTIDE SEQUENCE [LARGE SCALE GENOMIC DNA]</scope>
    <source>
        <strain evidence="2">YNK0</strain>
        <tissue evidence="2">Leaf</tissue>
    </source>
</reference>
<dbReference type="PROSITE" id="PS50088">
    <property type="entry name" value="ANK_REPEAT"/>
    <property type="match status" value="1"/>
</dbReference>
<keyword evidence="3" id="KW-1185">Reference proteome</keyword>
<dbReference type="PANTHER" id="PTHR47303:SF1">
    <property type="entry name" value="NF-KAPPA-B INHIBITOR BETA"/>
    <property type="match status" value="1"/>
</dbReference>
<dbReference type="PANTHER" id="PTHR47303">
    <property type="match status" value="1"/>
</dbReference>
<evidence type="ECO:0000256" key="1">
    <source>
        <dbReference type="PROSITE-ProRule" id="PRU00023"/>
    </source>
</evidence>
<dbReference type="PROSITE" id="PS50297">
    <property type="entry name" value="ANK_REP_REGION"/>
    <property type="match status" value="1"/>
</dbReference>
<dbReference type="SUPFAM" id="SSF48403">
    <property type="entry name" value="Ankyrin repeat"/>
    <property type="match status" value="1"/>
</dbReference>
<dbReference type="Pfam" id="PF14223">
    <property type="entry name" value="Retrotran_gag_2"/>
    <property type="match status" value="1"/>
</dbReference>
<dbReference type="AlphaFoldDB" id="A0A835CY99"/>
<protein>
    <submittedName>
        <fullName evidence="2">Uncharacterized protein</fullName>
    </submittedName>
</protein>
<dbReference type="OMA" id="ASINEQW"/>
<accession>A0A835CY99</accession>
<dbReference type="EMBL" id="JABCRI010000024">
    <property type="protein sequence ID" value="KAF8377062.1"/>
    <property type="molecule type" value="Genomic_DNA"/>
</dbReference>
<evidence type="ECO:0000313" key="3">
    <source>
        <dbReference type="Proteomes" id="UP000655225"/>
    </source>
</evidence>
<comment type="caution">
    <text evidence="2">The sequence shown here is derived from an EMBL/GenBank/DDBJ whole genome shotgun (WGS) entry which is preliminary data.</text>
</comment>
<organism evidence="2 3">
    <name type="scientific">Tetracentron sinense</name>
    <name type="common">Spur-leaf</name>
    <dbReference type="NCBI Taxonomy" id="13715"/>
    <lineage>
        <taxon>Eukaryota</taxon>
        <taxon>Viridiplantae</taxon>
        <taxon>Streptophyta</taxon>
        <taxon>Embryophyta</taxon>
        <taxon>Tracheophyta</taxon>
        <taxon>Spermatophyta</taxon>
        <taxon>Magnoliopsida</taxon>
        <taxon>Trochodendrales</taxon>
        <taxon>Trochodendraceae</taxon>
        <taxon>Tetracentron</taxon>
    </lineage>
</organism>
<dbReference type="Gene3D" id="1.25.40.20">
    <property type="entry name" value="Ankyrin repeat-containing domain"/>
    <property type="match status" value="1"/>
</dbReference>
<dbReference type="InterPro" id="IPR036770">
    <property type="entry name" value="Ankyrin_rpt-contain_sf"/>
</dbReference>